<dbReference type="Gene3D" id="3.50.50.60">
    <property type="entry name" value="FAD/NAD(P)-binding domain"/>
    <property type="match status" value="1"/>
</dbReference>
<dbReference type="Proteomes" id="UP001597168">
    <property type="component" value="Unassembled WGS sequence"/>
</dbReference>
<accession>A0ABW3R4B3</accession>
<reference evidence="2" key="1">
    <citation type="journal article" date="2019" name="Int. J. Syst. Evol. Microbiol.">
        <title>The Global Catalogue of Microorganisms (GCM) 10K type strain sequencing project: providing services to taxonomists for standard genome sequencing and annotation.</title>
        <authorList>
            <consortium name="The Broad Institute Genomics Platform"/>
            <consortium name="The Broad Institute Genome Sequencing Center for Infectious Disease"/>
            <person name="Wu L."/>
            <person name="Ma J."/>
        </authorList>
    </citation>
    <scope>NUCLEOTIDE SEQUENCE [LARGE SCALE GENOMIC DNA]</scope>
    <source>
        <strain evidence="2">CCUG 60214</strain>
    </source>
</reference>
<dbReference type="SUPFAM" id="SSF51905">
    <property type="entry name" value="FAD/NAD(P)-binding domain"/>
    <property type="match status" value="1"/>
</dbReference>
<comment type="caution">
    <text evidence="1">The sequence shown here is derived from an EMBL/GenBank/DDBJ whole genome shotgun (WGS) entry which is preliminary data.</text>
</comment>
<dbReference type="EMBL" id="JBHTLK010000271">
    <property type="protein sequence ID" value="MFD1151739.1"/>
    <property type="molecule type" value="Genomic_DNA"/>
</dbReference>
<name>A0ABW3R4B3_9PSEU</name>
<organism evidence="1 2">
    <name type="scientific">Saccharothrix hoggarensis</name>
    <dbReference type="NCBI Taxonomy" id="913853"/>
    <lineage>
        <taxon>Bacteria</taxon>
        <taxon>Bacillati</taxon>
        <taxon>Actinomycetota</taxon>
        <taxon>Actinomycetes</taxon>
        <taxon>Pseudonocardiales</taxon>
        <taxon>Pseudonocardiaceae</taxon>
        <taxon>Saccharothrix</taxon>
    </lineage>
</organism>
<dbReference type="RefSeq" id="WP_380729009.1">
    <property type="nucleotide sequence ID" value="NZ_JBHTLK010000271.1"/>
</dbReference>
<evidence type="ECO:0000313" key="2">
    <source>
        <dbReference type="Proteomes" id="UP001597168"/>
    </source>
</evidence>
<evidence type="ECO:0000313" key="1">
    <source>
        <dbReference type="EMBL" id="MFD1151739.1"/>
    </source>
</evidence>
<gene>
    <name evidence="1" type="ORF">ACFQ3T_31780</name>
</gene>
<protein>
    <submittedName>
        <fullName evidence="1">FAD-dependent oxidoreductase</fullName>
    </submittedName>
</protein>
<keyword evidence="2" id="KW-1185">Reference proteome</keyword>
<proteinExistence type="predicted"/>
<dbReference type="Pfam" id="PF13738">
    <property type="entry name" value="Pyr_redox_3"/>
    <property type="match status" value="1"/>
</dbReference>
<dbReference type="InterPro" id="IPR036188">
    <property type="entry name" value="FAD/NAD-bd_sf"/>
</dbReference>
<sequence>MDEPVVVVGAGPVGLAAAAHLLERGMTPVVLEAGPRAGAAVARWRHVRLFSRWSELADPAARRLLERTGWRAPDPDAHPTGEEWVARYLAPLADALGDHVRVNARVVGVARRGRDRVVDAGRDSEPLTVHGEDGGRITVRAVVDGAGTWGGPNPLGGD</sequence>
<feature type="non-terminal residue" evidence="1">
    <location>
        <position position="158"/>
    </location>
</feature>